<accession>A0A4P6V5N9</accession>
<dbReference type="KEGG" id="rpod:E0E05_15750"/>
<feature type="compositionally biased region" description="Polar residues" evidence="1">
    <location>
        <begin position="1"/>
        <end position="10"/>
    </location>
</feature>
<dbReference type="GeneID" id="90768761"/>
<gene>
    <name evidence="2" type="ORF">E0E05_15750</name>
</gene>
<name>A0A4P6V5N9_9HYPH</name>
<feature type="region of interest" description="Disordered" evidence="1">
    <location>
        <begin position="49"/>
        <end position="69"/>
    </location>
</feature>
<feature type="region of interest" description="Disordered" evidence="1">
    <location>
        <begin position="1"/>
        <end position="37"/>
    </location>
</feature>
<evidence type="ECO:0000313" key="3">
    <source>
        <dbReference type="Proteomes" id="UP000293719"/>
    </source>
</evidence>
<keyword evidence="3" id="KW-1185">Reference proteome</keyword>
<organism evidence="2 3">
    <name type="scientific">Roseitalea porphyridii</name>
    <dbReference type="NCBI Taxonomy" id="1852022"/>
    <lineage>
        <taxon>Bacteria</taxon>
        <taxon>Pseudomonadati</taxon>
        <taxon>Pseudomonadota</taxon>
        <taxon>Alphaproteobacteria</taxon>
        <taxon>Hyphomicrobiales</taxon>
        <taxon>Ahrensiaceae</taxon>
        <taxon>Roseitalea</taxon>
    </lineage>
</organism>
<dbReference type="AlphaFoldDB" id="A0A4P6V5N9"/>
<dbReference type="RefSeq" id="WP_131617564.1">
    <property type="nucleotide sequence ID" value="NZ_CP036532.1"/>
</dbReference>
<protein>
    <submittedName>
        <fullName evidence="2">Uncharacterized protein</fullName>
    </submittedName>
</protein>
<reference evidence="2 3" key="1">
    <citation type="journal article" date="2017" name="Int. J. Syst. Evol. Microbiol.">
        <title>Roseitalea porphyridii gen. nov., sp. nov., isolated from a red alga, and reclassification of Hoeflea suaedae Chung et al. 2013 as Pseudohoeflea suaedae gen. nov., comb. nov.</title>
        <authorList>
            <person name="Hyeon J.W."/>
            <person name="Jeong S.E."/>
            <person name="Baek K."/>
            <person name="Jeon C.O."/>
        </authorList>
    </citation>
    <scope>NUCLEOTIDE SEQUENCE [LARGE SCALE GENOMIC DNA]</scope>
    <source>
        <strain evidence="2 3">MA7-20</strain>
    </source>
</reference>
<proteinExistence type="predicted"/>
<evidence type="ECO:0000256" key="1">
    <source>
        <dbReference type="SAM" id="MobiDB-lite"/>
    </source>
</evidence>
<dbReference type="Proteomes" id="UP000293719">
    <property type="component" value="Chromosome"/>
</dbReference>
<sequence>MTVPSASSSVIAFPQPTRQRHVPPAAARPSRQGPLRGAVTRGLAGLRTLGSAGVPQRPDLADGSVSPLY</sequence>
<dbReference type="EMBL" id="CP036532">
    <property type="protein sequence ID" value="QBK31916.1"/>
    <property type="molecule type" value="Genomic_DNA"/>
</dbReference>
<evidence type="ECO:0000313" key="2">
    <source>
        <dbReference type="EMBL" id="QBK31916.1"/>
    </source>
</evidence>